<evidence type="ECO:0000313" key="1">
    <source>
        <dbReference type="Proteomes" id="UP000887579"/>
    </source>
</evidence>
<sequence length="154" mass="17678">MGKKSQKFKRYTKKCMQCLTIIIDYRKILQVNKYVPGAHLPPHLSPFVLESSGDYIPPERIEMLRELGKDVPAQKENVPVSKSAKAKPKKAAIEKKDKVLIKEGKVFNQNDQQLIGAATYFFSIDYGYYLFSHTKKLRDIIIPIGIIISRSFFL</sequence>
<dbReference type="WBParaSite" id="ES5_v2.g13790.t1">
    <property type="protein sequence ID" value="ES5_v2.g13790.t1"/>
    <property type="gene ID" value="ES5_v2.g13790"/>
</dbReference>
<reference evidence="2" key="1">
    <citation type="submission" date="2022-11" db="UniProtKB">
        <authorList>
            <consortium name="WormBaseParasite"/>
        </authorList>
    </citation>
    <scope>IDENTIFICATION</scope>
</reference>
<proteinExistence type="predicted"/>
<accession>A0AC34F9G6</accession>
<name>A0AC34F9G6_9BILA</name>
<evidence type="ECO:0000313" key="2">
    <source>
        <dbReference type="WBParaSite" id="ES5_v2.g13790.t1"/>
    </source>
</evidence>
<organism evidence="1 2">
    <name type="scientific">Panagrolaimus sp. ES5</name>
    <dbReference type="NCBI Taxonomy" id="591445"/>
    <lineage>
        <taxon>Eukaryota</taxon>
        <taxon>Metazoa</taxon>
        <taxon>Ecdysozoa</taxon>
        <taxon>Nematoda</taxon>
        <taxon>Chromadorea</taxon>
        <taxon>Rhabditida</taxon>
        <taxon>Tylenchina</taxon>
        <taxon>Panagrolaimomorpha</taxon>
        <taxon>Panagrolaimoidea</taxon>
        <taxon>Panagrolaimidae</taxon>
        <taxon>Panagrolaimus</taxon>
    </lineage>
</organism>
<dbReference type="Proteomes" id="UP000887579">
    <property type="component" value="Unplaced"/>
</dbReference>
<protein>
    <submittedName>
        <fullName evidence="2">Uncharacterized protein</fullName>
    </submittedName>
</protein>